<gene>
    <name evidence="1" type="ORF">PPENT_87.1.T0250008</name>
</gene>
<accession>A0A8S1TS36</accession>
<sequence length="378" mass="44873">MLTEINKQQLFLRGGGCGMSNTNIDQQSEKNDIQTQVYDFFSKFNHYIQIIESKASVAANQQESSEIMIAIQRFIFKRKTSTKSIRIWDQTLIDKLLDLHQIRFLQMFVYFIDQTSLSKVIFSFHLMNDERFMKCETQNYFLEICDELQQQMEIERNDLIQNQIELFLFLTKTSFEIALINNKDKEEILKGSLKGIVGSLIKMSPDTELFESLFKGACLLYKMQDISKKRKQYEVFIKQICYNGRQKVILNMKNTKILEAIILQIETIYDTIVKSSKNWRQHYIWIQMIGKILVFNPLLTIKRLVQLNTLQILGQNQQVRFGRIIIAEDYQYKQIIMKIQVLFNLINFKIIKQYNMIDFCQKKVSKDGKTFQYLNNFQ</sequence>
<reference evidence="1" key="1">
    <citation type="submission" date="2021-01" db="EMBL/GenBank/DDBJ databases">
        <authorList>
            <consortium name="Genoscope - CEA"/>
            <person name="William W."/>
        </authorList>
    </citation>
    <scope>NUCLEOTIDE SEQUENCE</scope>
</reference>
<evidence type="ECO:0000313" key="1">
    <source>
        <dbReference type="EMBL" id="CAD8153746.1"/>
    </source>
</evidence>
<name>A0A8S1TS36_9CILI</name>
<organism evidence="1 2">
    <name type="scientific">Paramecium pentaurelia</name>
    <dbReference type="NCBI Taxonomy" id="43138"/>
    <lineage>
        <taxon>Eukaryota</taxon>
        <taxon>Sar</taxon>
        <taxon>Alveolata</taxon>
        <taxon>Ciliophora</taxon>
        <taxon>Intramacronucleata</taxon>
        <taxon>Oligohymenophorea</taxon>
        <taxon>Peniculida</taxon>
        <taxon>Parameciidae</taxon>
        <taxon>Paramecium</taxon>
    </lineage>
</organism>
<dbReference type="Proteomes" id="UP000689195">
    <property type="component" value="Unassembled WGS sequence"/>
</dbReference>
<keyword evidence="2" id="KW-1185">Reference proteome</keyword>
<dbReference type="AlphaFoldDB" id="A0A8S1TS36"/>
<protein>
    <submittedName>
        <fullName evidence="1">Uncharacterized protein</fullName>
    </submittedName>
</protein>
<comment type="caution">
    <text evidence="1">The sequence shown here is derived from an EMBL/GenBank/DDBJ whole genome shotgun (WGS) entry which is preliminary data.</text>
</comment>
<proteinExistence type="predicted"/>
<dbReference type="EMBL" id="CAJJDO010000025">
    <property type="protein sequence ID" value="CAD8153746.1"/>
    <property type="molecule type" value="Genomic_DNA"/>
</dbReference>
<evidence type="ECO:0000313" key="2">
    <source>
        <dbReference type="Proteomes" id="UP000689195"/>
    </source>
</evidence>